<evidence type="ECO:0000313" key="3">
    <source>
        <dbReference type="Proteomes" id="UP000006591"/>
    </source>
</evidence>
<feature type="compositionally biased region" description="Basic and acidic residues" evidence="1">
    <location>
        <begin position="157"/>
        <end position="169"/>
    </location>
</feature>
<protein>
    <submittedName>
        <fullName evidence="2">Uncharacterized protein</fullName>
    </submittedName>
</protein>
<reference evidence="2" key="2">
    <citation type="submission" date="2018-04" db="EMBL/GenBank/DDBJ databases">
        <title>OnivRS2 (Oryza nivara Reference Sequence Version 2).</title>
        <authorList>
            <person name="Zhang J."/>
            <person name="Kudrna D."/>
            <person name="Lee S."/>
            <person name="Talag J."/>
            <person name="Rajasekar S."/>
            <person name="Welchert J."/>
            <person name="Hsing Y.-I."/>
            <person name="Wing R.A."/>
        </authorList>
    </citation>
    <scope>NUCLEOTIDE SEQUENCE [LARGE SCALE GENOMIC DNA]</scope>
    <source>
        <strain evidence="2">SL10</strain>
    </source>
</reference>
<dbReference type="HOGENOM" id="CLU_1512921_0_0_1"/>
<proteinExistence type="predicted"/>
<feature type="region of interest" description="Disordered" evidence="1">
    <location>
        <begin position="152"/>
        <end position="178"/>
    </location>
</feature>
<accession>A0A0E0IYZ2</accession>
<feature type="region of interest" description="Disordered" evidence="1">
    <location>
        <begin position="28"/>
        <end position="105"/>
    </location>
</feature>
<evidence type="ECO:0000256" key="1">
    <source>
        <dbReference type="SAM" id="MobiDB-lite"/>
    </source>
</evidence>
<sequence length="178" mass="18836">MAIRTTTCNPDNKPFKYYMTDKRQLASYAAAPRGRNPSLRRHPSSSLLHASKPPELVAGKAGRRAGMAVAGPSSSAPPRPGTGVATMAAGRRGHGDGRRRRQIWSPRLAGVTGDGLGRRRHRSANLAGGWLAAAMVADVAATKLPTTAADCGAYRDAGPRQEPRHHEEGAAPSSMLRL</sequence>
<dbReference type="Proteomes" id="UP000006591">
    <property type="component" value="Chromosome 11"/>
</dbReference>
<dbReference type="Gramene" id="ONIVA11G05050.1">
    <property type="protein sequence ID" value="ONIVA11G05050.1"/>
    <property type="gene ID" value="ONIVA11G05050"/>
</dbReference>
<reference evidence="2" key="1">
    <citation type="submission" date="2015-04" db="UniProtKB">
        <authorList>
            <consortium name="EnsemblPlants"/>
        </authorList>
    </citation>
    <scope>IDENTIFICATION</scope>
    <source>
        <strain evidence="2">SL10</strain>
    </source>
</reference>
<dbReference type="EnsemblPlants" id="ONIVA11G05050.1">
    <property type="protein sequence ID" value="ONIVA11G05050.1"/>
    <property type="gene ID" value="ONIVA11G05050"/>
</dbReference>
<feature type="compositionally biased region" description="Low complexity" evidence="1">
    <location>
        <begin position="65"/>
        <end position="74"/>
    </location>
</feature>
<evidence type="ECO:0000313" key="2">
    <source>
        <dbReference type="EnsemblPlants" id="ONIVA11G05050.1"/>
    </source>
</evidence>
<name>A0A0E0IYZ2_ORYNI</name>
<organism evidence="2">
    <name type="scientific">Oryza nivara</name>
    <name type="common">Indian wild rice</name>
    <name type="synonym">Oryza sativa f. spontanea</name>
    <dbReference type="NCBI Taxonomy" id="4536"/>
    <lineage>
        <taxon>Eukaryota</taxon>
        <taxon>Viridiplantae</taxon>
        <taxon>Streptophyta</taxon>
        <taxon>Embryophyta</taxon>
        <taxon>Tracheophyta</taxon>
        <taxon>Spermatophyta</taxon>
        <taxon>Magnoliopsida</taxon>
        <taxon>Liliopsida</taxon>
        <taxon>Poales</taxon>
        <taxon>Poaceae</taxon>
        <taxon>BOP clade</taxon>
        <taxon>Oryzoideae</taxon>
        <taxon>Oryzeae</taxon>
        <taxon>Oryzinae</taxon>
        <taxon>Oryza</taxon>
    </lineage>
</organism>
<dbReference type="AlphaFoldDB" id="A0A0E0IYZ2"/>
<keyword evidence="3" id="KW-1185">Reference proteome</keyword>